<organism evidence="1 2">
    <name type="scientific">Methanothermococcus okinawensis</name>
    <dbReference type="NCBI Taxonomy" id="155863"/>
    <lineage>
        <taxon>Archaea</taxon>
        <taxon>Methanobacteriati</taxon>
        <taxon>Methanobacteriota</taxon>
        <taxon>Methanomada group</taxon>
        <taxon>Methanococci</taxon>
        <taxon>Methanococcales</taxon>
        <taxon>Methanococcaceae</taxon>
        <taxon>Methanothermococcus</taxon>
    </lineage>
</organism>
<protein>
    <submittedName>
        <fullName evidence="1">Cell wall-binding protein</fullName>
    </submittedName>
</protein>
<evidence type="ECO:0000313" key="1">
    <source>
        <dbReference type="EMBL" id="HIP17104.1"/>
    </source>
</evidence>
<proteinExistence type="predicted"/>
<dbReference type="Gene3D" id="3.40.50.12090">
    <property type="match status" value="1"/>
</dbReference>
<dbReference type="Proteomes" id="UP000605144">
    <property type="component" value="Unassembled WGS sequence"/>
</dbReference>
<dbReference type="InterPro" id="IPR007253">
    <property type="entry name" value="Cell_wall-bd_2"/>
</dbReference>
<dbReference type="AlphaFoldDB" id="A0A832YTE7"/>
<comment type="caution">
    <text evidence="1">The sequence shown here is derived from an EMBL/GenBank/DDBJ whole genome shotgun (WGS) entry which is preliminary data.</text>
</comment>
<gene>
    <name evidence="1" type="ORF">EYG76_02235</name>
</gene>
<dbReference type="Pfam" id="PF04122">
    <property type="entry name" value="CW_binding_2"/>
    <property type="match status" value="1"/>
</dbReference>
<dbReference type="EMBL" id="DQSV01000044">
    <property type="protein sequence ID" value="HIP17104.1"/>
    <property type="molecule type" value="Genomic_DNA"/>
</dbReference>
<sequence length="356" mass="40788">MVKWNNFLTTLFFTLLLFFSMGSVEGIVIGEEKPSLVDTVVITNSKWVDAIAATEYAYESGGVILQTENNELDPRVESLIKAIAPKRIVIIGGPLAVSNNVENKLKKYGTVVRIWGPTRVETSENILRVLENKNTLVLVNSSNFSEVMGVISKGYTPVYCFITRYNPYDVIRVYGDNKVKLYNVKNGRFIGEYDKENVLEVPGSILVLRRPDIFAMYSSNRDICKFGYTFINFSDNDNTISNNFKRYKLLISEDSPTVLLLSKYLKVPLYIEGRDRREGHENYIIEFGKDPIDSSINVAVNILVIKKTLKLYEENNNLSNLEQSLNEAKTQLWSKNIPIDRYNIPYSCLEEYWRTK</sequence>
<reference evidence="1" key="1">
    <citation type="journal article" date="2020" name="ISME J.">
        <title>Gammaproteobacteria mediating utilization of methyl-, sulfur- and petroleum organic compounds in deep ocean hydrothermal plumes.</title>
        <authorList>
            <person name="Zhou Z."/>
            <person name="Liu Y."/>
            <person name="Pan J."/>
            <person name="Cron B.R."/>
            <person name="Toner B.M."/>
            <person name="Anantharaman K."/>
            <person name="Breier J.A."/>
            <person name="Dick G.J."/>
            <person name="Li M."/>
        </authorList>
    </citation>
    <scope>NUCLEOTIDE SEQUENCE</scope>
    <source>
        <strain evidence="1">SZUA-1385</strain>
    </source>
</reference>
<name>A0A832YTE7_9EURY</name>
<evidence type="ECO:0000313" key="2">
    <source>
        <dbReference type="Proteomes" id="UP000605144"/>
    </source>
</evidence>
<accession>A0A832YTE7</accession>